<keyword evidence="3" id="KW-0648">Protein biosynthesis</keyword>
<evidence type="ECO:0000256" key="3">
    <source>
        <dbReference type="ARBA" id="ARBA00022917"/>
    </source>
</evidence>
<evidence type="ECO:0000256" key="1">
    <source>
        <dbReference type="ARBA" id="ARBA00005532"/>
    </source>
</evidence>
<dbReference type="CDD" id="cd14275">
    <property type="entry name" value="UBA_EF-Ts"/>
    <property type="match status" value="1"/>
</dbReference>
<dbReference type="STRING" id="3880.G7KM28"/>
<dbReference type="Proteomes" id="UP000002051">
    <property type="component" value="Chromosome 6"/>
</dbReference>
<dbReference type="InterPro" id="IPR009060">
    <property type="entry name" value="UBA-like_sf"/>
</dbReference>
<reference evidence="4 6" key="1">
    <citation type="journal article" date="2011" name="Nature">
        <title>The Medicago genome provides insight into the evolution of rhizobial symbioses.</title>
        <authorList>
            <person name="Young N.D."/>
            <person name="Debelle F."/>
            <person name="Oldroyd G.E."/>
            <person name="Geurts R."/>
            <person name="Cannon S.B."/>
            <person name="Udvardi M.K."/>
            <person name="Benedito V.A."/>
            <person name="Mayer K.F."/>
            <person name="Gouzy J."/>
            <person name="Schoof H."/>
            <person name="Van de Peer Y."/>
            <person name="Proost S."/>
            <person name="Cook D.R."/>
            <person name="Meyers B.C."/>
            <person name="Spannagl M."/>
            <person name="Cheung F."/>
            <person name="De Mita S."/>
            <person name="Krishnakumar V."/>
            <person name="Gundlach H."/>
            <person name="Zhou S."/>
            <person name="Mudge J."/>
            <person name="Bharti A.K."/>
            <person name="Murray J.D."/>
            <person name="Naoumkina M.A."/>
            <person name="Rosen B."/>
            <person name="Silverstein K.A."/>
            <person name="Tang H."/>
            <person name="Rombauts S."/>
            <person name="Zhao P.X."/>
            <person name="Zhou P."/>
            <person name="Barbe V."/>
            <person name="Bardou P."/>
            <person name="Bechner M."/>
            <person name="Bellec A."/>
            <person name="Berger A."/>
            <person name="Berges H."/>
            <person name="Bidwell S."/>
            <person name="Bisseling T."/>
            <person name="Choisne N."/>
            <person name="Couloux A."/>
            <person name="Denny R."/>
            <person name="Deshpande S."/>
            <person name="Dai X."/>
            <person name="Doyle J.J."/>
            <person name="Dudez A.M."/>
            <person name="Farmer A.D."/>
            <person name="Fouteau S."/>
            <person name="Franken C."/>
            <person name="Gibelin C."/>
            <person name="Gish J."/>
            <person name="Goldstein S."/>
            <person name="Gonzalez A.J."/>
            <person name="Green P.J."/>
            <person name="Hallab A."/>
            <person name="Hartog M."/>
            <person name="Hua A."/>
            <person name="Humphray S.J."/>
            <person name="Jeong D.H."/>
            <person name="Jing Y."/>
            <person name="Jocker A."/>
            <person name="Kenton S.M."/>
            <person name="Kim D.J."/>
            <person name="Klee K."/>
            <person name="Lai H."/>
            <person name="Lang C."/>
            <person name="Lin S."/>
            <person name="Macmil S.L."/>
            <person name="Magdelenat G."/>
            <person name="Matthews L."/>
            <person name="McCorrison J."/>
            <person name="Monaghan E.L."/>
            <person name="Mun J.H."/>
            <person name="Najar F.Z."/>
            <person name="Nicholson C."/>
            <person name="Noirot C."/>
            <person name="O'Bleness M."/>
            <person name="Paule C.R."/>
            <person name="Poulain J."/>
            <person name="Prion F."/>
            <person name="Qin B."/>
            <person name="Qu C."/>
            <person name="Retzel E.F."/>
            <person name="Riddle C."/>
            <person name="Sallet E."/>
            <person name="Samain S."/>
            <person name="Samson N."/>
            <person name="Sanders I."/>
            <person name="Saurat O."/>
            <person name="Scarpelli C."/>
            <person name="Schiex T."/>
            <person name="Segurens B."/>
            <person name="Severin A.J."/>
            <person name="Sherrier D.J."/>
            <person name="Shi R."/>
            <person name="Sims S."/>
            <person name="Singer S.R."/>
            <person name="Sinharoy S."/>
            <person name="Sterck L."/>
            <person name="Viollet A."/>
            <person name="Wang B.B."/>
            <person name="Wang K."/>
            <person name="Wang M."/>
            <person name="Wang X."/>
            <person name="Warfsmann J."/>
            <person name="Weissenbach J."/>
            <person name="White D.D."/>
            <person name="White J.D."/>
            <person name="Wiley G.B."/>
            <person name="Wincker P."/>
            <person name="Xing Y."/>
            <person name="Yang L."/>
            <person name="Yao Z."/>
            <person name="Ying F."/>
            <person name="Zhai J."/>
            <person name="Zhou L."/>
            <person name="Zuber A."/>
            <person name="Denarie J."/>
            <person name="Dixon R.A."/>
            <person name="May G.D."/>
            <person name="Schwartz D.C."/>
            <person name="Rogers J."/>
            <person name="Quetier F."/>
            <person name="Town C.D."/>
            <person name="Roe B.A."/>
        </authorList>
    </citation>
    <scope>NUCLEOTIDE SEQUENCE [LARGE SCALE GENOMIC DNA]</scope>
    <source>
        <strain evidence="4">A17</strain>
        <strain evidence="5 6">cv. Jemalong A17</strain>
    </source>
</reference>
<dbReference type="PaxDb" id="3880-AES76549"/>
<dbReference type="GO" id="GO:0003746">
    <property type="term" value="F:translation elongation factor activity"/>
    <property type="evidence" value="ECO:0007669"/>
    <property type="project" value="UniProtKB-KW"/>
</dbReference>
<gene>
    <name evidence="4" type="ordered locus">MTR_6g081090</name>
</gene>
<evidence type="ECO:0000313" key="4">
    <source>
        <dbReference type="EMBL" id="AES76549.1"/>
    </source>
</evidence>
<dbReference type="SUPFAM" id="SSF46934">
    <property type="entry name" value="UBA-like"/>
    <property type="match status" value="1"/>
</dbReference>
<comment type="similarity">
    <text evidence="1">Belongs to the EF-Ts family.</text>
</comment>
<dbReference type="AlphaFoldDB" id="G7KM28"/>
<dbReference type="Gene3D" id="1.10.8.10">
    <property type="entry name" value="DNA helicase RuvA subunit, C-terminal domain"/>
    <property type="match status" value="1"/>
</dbReference>
<keyword evidence="2" id="KW-0251">Elongation factor</keyword>
<reference evidence="4 6" key="2">
    <citation type="journal article" date="2014" name="BMC Genomics">
        <title>An improved genome release (version Mt4.0) for the model legume Medicago truncatula.</title>
        <authorList>
            <person name="Tang H."/>
            <person name="Krishnakumar V."/>
            <person name="Bidwell S."/>
            <person name="Rosen B."/>
            <person name="Chan A."/>
            <person name="Zhou S."/>
            <person name="Gentzbittel L."/>
            <person name="Childs K.L."/>
            <person name="Yandell M."/>
            <person name="Gundlach H."/>
            <person name="Mayer K.F."/>
            <person name="Schwartz D.C."/>
            <person name="Town C.D."/>
        </authorList>
    </citation>
    <scope>GENOME REANNOTATION</scope>
    <source>
        <strain evidence="5 6">cv. Jemalong A17</strain>
    </source>
</reference>
<name>G7KM28_MEDTR</name>
<evidence type="ECO:0000313" key="6">
    <source>
        <dbReference type="Proteomes" id="UP000002051"/>
    </source>
</evidence>
<proteinExistence type="inferred from homology"/>
<organism evidence="4 6">
    <name type="scientific">Medicago truncatula</name>
    <name type="common">Barrel medic</name>
    <name type="synonym">Medicago tribuloides</name>
    <dbReference type="NCBI Taxonomy" id="3880"/>
    <lineage>
        <taxon>Eukaryota</taxon>
        <taxon>Viridiplantae</taxon>
        <taxon>Streptophyta</taxon>
        <taxon>Embryophyta</taxon>
        <taxon>Tracheophyta</taxon>
        <taxon>Spermatophyta</taxon>
        <taxon>Magnoliopsida</taxon>
        <taxon>eudicotyledons</taxon>
        <taxon>Gunneridae</taxon>
        <taxon>Pentapetalae</taxon>
        <taxon>rosids</taxon>
        <taxon>fabids</taxon>
        <taxon>Fabales</taxon>
        <taxon>Fabaceae</taxon>
        <taxon>Papilionoideae</taxon>
        <taxon>50 kb inversion clade</taxon>
        <taxon>NPAAA clade</taxon>
        <taxon>Hologalegina</taxon>
        <taxon>IRL clade</taxon>
        <taxon>Trifolieae</taxon>
        <taxon>Medicago</taxon>
    </lineage>
</organism>
<keyword evidence="6" id="KW-1185">Reference proteome</keyword>
<evidence type="ECO:0000256" key="2">
    <source>
        <dbReference type="ARBA" id="ARBA00022768"/>
    </source>
</evidence>
<evidence type="ECO:0000313" key="5">
    <source>
        <dbReference type="EnsemblPlants" id="AES76549"/>
    </source>
</evidence>
<dbReference type="FunFam" id="1.10.8.10:FF:000001">
    <property type="entry name" value="Elongation factor Ts"/>
    <property type="match status" value="1"/>
</dbReference>
<sequence>MLCCKKSTVVVSASLVKRLREETGSRMMDCKKALAETEGDLEKVAKQNIFSTNGWRCPLPQETHIYCQKKRNKWKKRSISNEREKGNLNQLVLWPPQLFRQSLMLSASISPLLDVFGRLSPFVW</sequence>
<dbReference type="HOGENOM" id="CLU_2007326_0_0_1"/>
<protein>
    <submittedName>
        <fullName evidence="4">UBA/Ts-N domain protein</fullName>
    </submittedName>
</protein>
<dbReference type="EnsemblPlants" id="AES76549">
    <property type="protein sequence ID" value="AES76549"/>
    <property type="gene ID" value="MTR_6g081090"/>
</dbReference>
<accession>G7KM28</accession>
<dbReference type="EMBL" id="CM001222">
    <property type="protein sequence ID" value="AES76549.1"/>
    <property type="molecule type" value="Genomic_DNA"/>
</dbReference>
<reference evidence="5" key="3">
    <citation type="submission" date="2015-04" db="UniProtKB">
        <authorList>
            <consortium name="EnsemblPlants"/>
        </authorList>
    </citation>
    <scope>IDENTIFICATION</scope>
    <source>
        <strain evidence="5">cv. Jemalong A17</strain>
    </source>
</reference>